<reference evidence="1" key="1">
    <citation type="submission" date="2023-10" db="EMBL/GenBank/DDBJ databases">
        <authorList>
            <person name="Rodriguez Cubillos JULIANA M."/>
            <person name="De Vega J."/>
        </authorList>
    </citation>
    <scope>NUCLEOTIDE SEQUENCE</scope>
</reference>
<protein>
    <submittedName>
        <fullName evidence="1">Uncharacterized protein</fullName>
    </submittedName>
</protein>
<organism evidence="1 2">
    <name type="scientific">Trifolium pratense</name>
    <name type="common">Red clover</name>
    <dbReference type="NCBI Taxonomy" id="57577"/>
    <lineage>
        <taxon>Eukaryota</taxon>
        <taxon>Viridiplantae</taxon>
        <taxon>Streptophyta</taxon>
        <taxon>Embryophyta</taxon>
        <taxon>Tracheophyta</taxon>
        <taxon>Spermatophyta</taxon>
        <taxon>Magnoliopsida</taxon>
        <taxon>eudicotyledons</taxon>
        <taxon>Gunneridae</taxon>
        <taxon>Pentapetalae</taxon>
        <taxon>rosids</taxon>
        <taxon>fabids</taxon>
        <taxon>Fabales</taxon>
        <taxon>Fabaceae</taxon>
        <taxon>Papilionoideae</taxon>
        <taxon>50 kb inversion clade</taxon>
        <taxon>NPAAA clade</taxon>
        <taxon>Hologalegina</taxon>
        <taxon>IRL clade</taxon>
        <taxon>Trifolieae</taxon>
        <taxon>Trifolium</taxon>
    </lineage>
</organism>
<evidence type="ECO:0000313" key="1">
    <source>
        <dbReference type="EMBL" id="CAJ2655637.1"/>
    </source>
</evidence>
<sequence length="1349" mass="154937">MANSGVPLQVPMLTKSNYDNWSLRMVALLGAHDVWEIVEKGLVIPENEGTLSQTQKDGLRDSRKRDKKALCLIYQGLDEDTSEKVSGATTAKEAWEKLRTSYKGADQVKKVRLQTLRGEFEALHMKEGEFISDYFSRVLTVTNNLKRNGEKYDDVRIMEKVLRSVDPKFEHIVTVIEETKDLEDMTMEQLLGSLQAYEEKKKKKEDIEEQVLKTRLDSPREEHGRSNQRRGGARERGRGRGYGGGRGWRPNDDNNQRGEISSRGRGRGSPKPRYDKSRVKCYNCEKFGHYAFECRAPSNHRVEEKANYVEEINQEDGTLLLAHKDNERGGDNQWYLDSGASNHMCGRRSMFVELDESVNGNVAFGDESKVAVKGKGNVLIRLKNGDHQFISNVYYVPNMKSNILSLGQLLEKGYDIQLKNNNLSIRDHSNKFIAKVPMSRNRMFVLNIQNDVAQCLKMCYKEKSWLWHLRFGHLNFGGLELLSKKEMVRGLPYINHPNQVCEGCLLGKQFKMSFPKESSSRARKPLELIHTDVCGPIKPRSLGKSNYFLLFIDDFSRKTWVYFLKEKSEVFENFKKFKALVEKESGLVIKAIRSDRGGEFTSNEFLKYCEDNGIRRQLTVPRSPQQNGVAERKNRTILEMARSMLKSKRLPKELWAEAVACAVYLSNRSPTRSVLGKTPQEAWGGRKPGISHLRVFGSIAHAHIPDEKRSKLDDKSEKYIFIGYDANSKGYKLYNPDTGKTIISRNVIFDEEGEWDWKTSNKDYNFFPQFEEDDVEPEESREDLATPPTSPTPSSEEGESSSEKTPHFRSLQEIYEVTENQDNLTLFCLFADCEPMNFQEAFEKKTWRTSMDEEIKAIKKNETWELVSLPKGHKAIGVKWVYKAKKNSKGEVERYKARLVAKGYSQRAGIDYDEVFAPVARLETVRLIISLAAQNKWKIHQMDVKSAFLNGVLDEEVYIEQPQGYEVKGEEEKVLKLKKALYGLKQAPRAWNARIDKYFQDKNLIKCPYEHALYIKAKGGDILIVCLYVDDLIFTGNNPTMFEEFKKEMMKEFEMTDIGLMSYYLGIEVKQEDHEILITQEGYAKEVLKKFKMDDANPVSTPMECGIKLSKHEEGETVDPSLFKSLVGSLRYLTCTRPDILYAVRVVSRYMEHPTTTHLKAAKRILRYIKGTTNLGLYYSVSDDYKLVGYSDSDWGGDVDDRKSTSGFVFYIGNTAFTWMSKKQSIVTLSTCEAEYVAATSCVCHAIWLRNLLKELSLPQKEPTKIFVDNKSAIALAKNPVFHDRSKHMDTRYHYIRECVSNNDVKLEYVKTNDQVADIFTKPLKREHFVKLRYLLGVAKSSLRGVLNM</sequence>
<name>A0ACB0KJK8_TRIPR</name>
<evidence type="ECO:0000313" key="2">
    <source>
        <dbReference type="Proteomes" id="UP001177021"/>
    </source>
</evidence>
<proteinExistence type="predicted"/>
<dbReference type="EMBL" id="CASHSV030000206">
    <property type="protein sequence ID" value="CAJ2655637.1"/>
    <property type="molecule type" value="Genomic_DNA"/>
</dbReference>
<dbReference type="Proteomes" id="UP001177021">
    <property type="component" value="Unassembled WGS sequence"/>
</dbReference>
<accession>A0ACB0KJK8</accession>
<comment type="caution">
    <text evidence="1">The sequence shown here is derived from an EMBL/GenBank/DDBJ whole genome shotgun (WGS) entry which is preliminary data.</text>
</comment>
<keyword evidence="2" id="KW-1185">Reference proteome</keyword>
<gene>
    <name evidence="1" type="ORF">MILVUS5_LOCUS22545</name>
</gene>